<name>A0A4Q8BHQ3_9ACTN</name>
<dbReference type="AlphaFoldDB" id="A0A4Q8BHQ3"/>
<dbReference type="Proteomes" id="UP000294114">
    <property type="component" value="Unassembled WGS sequence"/>
</dbReference>
<evidence type="ECO:0000256" key="1">
    <source>
        <dbReference type="SAM" id="Phobius"/>
    </source>
</evidence>
<feature type="transmembrane region" description="Helical" evidence="1">
    <location>
        <begin position="162"/>
        <end position="181"/>
    </location>
</feature>
<dbReference type="Pfam" id="PF07331">
    <property type="entry name" value="TctB"/>
    <property type="match status" value="1"/>
</dbReference>
<feature type="transmembrane region" description="Helical" evidence="1">
    <location>
        <begin position="45"/>
        <end position="64"/>
    </location>
</feature>
<keyword evidence="1" id="KW-0472">Membrane</keyword>
<proteinExistence type="predicted"/>
<gene>
    <name evidence="3" type="ORF">EV384_5488</name>
</gene>
<keyword evidence="4" id="KW-1185">Reference proteome</keyword>
<sequence>MSTLVRIRDNGEATVYAVLALVGLAAAVSGAFYGVFVDGGRVGPGFLPLVAGGLTAVLCGWLALRCVHGERSHPPGGPAEGVEPHLVEDIDPVDIDSVDNGTDDDVDISGRTRRERIHNLWKVFGLTLGAIPLVQVVGFLAAFGALVFVISTWIERQPLLKSAVIAAAATGLIYGVFGLFLEIPLPGGLLGLGTEG</sequence>
<evidence type="ECO:0000313" key="3">
    <source>
        <dbReference type="EMBL" id="RZU76799.1"/>
    </source>
</evidence>
<evidence type="ECO:0000259" key="2">
    <source>
        <dbReference type="Pfam" id="PF07331"/>
    </source>
</evidence>
<protein>
    <submittedName>
        <fullName evidence="3">Tripartite tricarboxylate transporter TctB family protein</fullName>
    </submittedName>
</protein>
<accession>A0A4Q8BHQ3</accession>
<reference evidence="3 4" key="1">
    <citation type="submission" date="2019-02" db="EMBL/GenBank/DDBJ databases">
        <title>Sequencing the genomes of 1000 actinobacteria strains.</title>
        <authorList>
            <person name="Klenk H.-P."/>
        </authorList>
    </citation>
    <scope>NUCLEOTIDE SEQUENCE [LARGE SCALE GENOMIC DNA]</scope>
    <source>
        <strain evidence="3 4">DSM 45612</strain>
    </source>
</reference>
<feature type="transmembrane region" description="Helical" evidence="1">
    <location>
        <begin position="123"/>
        <end position="150"/>
    </location>
</feature>
<keyword evidence="1" id="KW-1133">Transmembrane helix</keyword>
<feature type="transmembrane region" description="Helical" evidence="1">
    <location>
        <begin position="12"/>
        <end position="33"/>
    </location>
</feature>
<dbReference type="InterPro" id="IPR009936">
    <property type="entry name" value="DUF1468"/>
</dbReference>
<comment type="caution">
    <text evidence="3">The sequence shown here is derived from an EMBL/GenBank/DDBJ whole genome shotgun (WGS) entry which is preliminary data.</text>
</comment>
<feature type="domain" description="DUF1468" evidence="2">
    <location>
        <begin position="19"/>
        <end position="186"/>
    </location>
</feature>
<organism evidence="3 4">
    <name type="scientific">Micromonospora kangleipakensis</name>
    <dbReference type="NCBI Taxonomy" id="1077942"/>
    <lineage>
        <taxon>Bacteria</taxon>
        <taxon>Bacillati</taxon>
        <taxon>Actinomycetota</taxon>
        <taxon>Actinomycetes</taxon>
        <taxon>Micromonosporales</taxon>
        <taxon>Micromonosporaceae</taxon>
        <taxon>Micromonospora</taxon>
    </lineage>
</organism>
<dbReference type="EMBL" id="SHLD01000001">
    <property type="protein sequence ID" value="RZU76799.1"/>
    <property type="molecule type" value="Genomic_DNA"/>
</dbReference>
<keyword evidence="1" id="KW-0812">Transmembrane</keyword>
<evidence type="ECO:0000313" key="4">
    <source>
        <dbReference type="Proteomes" id="UP000294114"/>
    </source>
</evidence>